<organism evidence="1 2">
    <name type="scientific">Petromyces alliaceus</name>
    <name type="common">Aspergillus alliaceus</name>
    <dbReference type="NCBI Taxonomy" id="209559"/>
    <lineage>
        <taxon>Eukaryota</taxon>
        <taxon>Fungi</taxon>
        <taxon>Dikarya</taxon>
        <taxon>Ascomycota</taxon>
        <taxon>Pezizomycotina</taxon>
        <taxon>Eurotiomycetes</taxon>
        <taxon>Eurotiomycetidae</taxon>
        <taxon>Eurotiales</taxon>
        <taxon>Aspergillaceae</taxon>
        <taxon>Aspergillus</taxon>
        <taxon>Aspergillus subgen. Circumdati</taxon>
    </lineage>
</organism>
<keyword evidence="2" id="KW-1185">Reference proteome</keyword>
<gene>
    <name evidence="1" type="ORF">ETB97_008663</name>
</gene>
<dbReference type="EMBL" id="SPNV01000004">
    <property type="protein sequence ID" value="KAF5866859.1"/>
    <property type="molecule type" value="Genomic_DNA"/>
</dbReference>
<evidence type="ECO:0000313" key="2">
    <source>
        <dbReference type="Proteomes" id="UP000541154"/>
    </source>
</evidence>
<sequence>MNPTCRPQYPTQPSPAIPRYCMVSNLRIRNLEDVGWKRKCGALDQHAAHIASLNVLSGHMSAGNGTAAPCVSKELRLALSDPPYSNYFYSDCHVAAQVVVTTPLPDSNLSVISPRLIVAWPGGNSGICAYFAPQSGINGTLAIELVNSTIGQPLAPVYSPAPPNSTSGTPQVGVTGVLRFNSSAELTVPILGSIRTIRDFVEGPSLLYPEIQDSIRFSELPTGGVTLQRLWLDNVTTMHLVFSPLNNDANAKVTLNDKNIEFTAGDYIFSASYNYPQLTQLAPAEVLKDDSSALISPQADQVTALSFLSYSDKLLAGAWRFLTYFGRDSMISALLLEPILSTGEGSAMEAVIGSVLERVSRTDGSVCHEENIGDYATWTNMKNNVSSSSMICDYHMVDTDYFLPILMQKYFIENPVGQGRYQAFSNTTAGIFNTANRNLTWGELALTNAERVMRLAAPFAKDQKQENLIHLHEGQVVGQWRDSAYGIGGGRIPFDVNTAMVPAALRSIAALARGGLLPRKHWAKLADTYAQTWEDQTLKFFEVTIPRVEATQRVRSYAKVSGFTGPNQTDTIDSDIQYYALALNGSNNLSKVEVMHTDDCFRHFLLNTTEQTQLTAFVNQTANNIRRTFPAGLMTDVGLLVANPAYGPDPVYARNFTAGAYHGTVVWSWQLAMMAKGLEHQLGRCVSNGSSGSALSPDFCRDAVVYNNVREAYRIFWDILEENSSLLSMEVWSWIFKNDRFQATPLGTLPPPPGVSGGTESNIRQLWSLTFLAVTRNKTL</sequence>
<dbReference type="Proteomes" id="UP000541154">
    <property type="component" value="Unassembled WGS sequence"/>
</dbReference>
<reference evidence="1 2" key="1">
    <citation type="submission" date="2019-04" db="EMBL/GenBank/DDBJ databases">
        <title>Aspergillus burnettii sp. nov., novel species from soil in southeast Queensland.</title>
        <authorList>
            <person name="Gilchrist C.L.M."/>
            <person name="Pitt J.I."/>
            <person name="Lange L."/>
            <person name="Lacey H.J."/>
            <person name="Vuong D."/>
            <person name="Midgley D.J."/>
            <person name="Greenfield P."/>
            <person name="Bradbury M."/>
            <person name="Lacey E."/>
            <person name="Busk P.K."/>
            <person name="Pilgaard B."/>
            <person name="Chooi Y.H."/>
            <person name="Piggott A.M."/>
        </authorList>
    </citation>
    <scope>NUCLEOTIDE SEQUENCE [LARGE SCALE GENOMIC DNA]</scope>
    <source>
        <strain evidence="1 2">FRR 5400</strain>
    </source>
</reference>
<proteinExistence type="predicted"/>
<protein>
    <recommendedName>
        <fullName evidence="3">Glycogen debranching enzyme</fullName>
    </recommendedName>
</protein>
<evidence type="ECO:0008006" key="3">
    <source>
        <dbReference type="Google" id="ProtNLM"/>
    </source>
</evidence>
<accession>A0A8H6AF98</accession>
<evidence type="ECO:0000313" key="1">
    <source>
        <dbReference type="EMBL" id="KAF5866859.1"/>
    </source>
</evidence>
<dbReference type="AlphaFoldDB" id="A0A8H6AF98"/>
<comment type="caution">
    <text evidence="1">The sequence shown here is derived from an EMBL/GenBank/DDBJ whole genome shotgun (WGS) entry which is preliminary data.</text>
</comment>
<name>A0A8H6AF98_PETAA</name>